<dbReference type="InterPro" id="IPR026906">
    <property type="entry name" value="LRR_5"/>
</dbReference>
<dbReference type="SUPFAM" id="SSF52058">
    <property type="entry name" value="L domain-like"/>
    <property type="match status" value="1"/>
</dbReference>
<organism evidence="2 3">
    <name type="scientific">Emiliania huxleyi (strain CCMP1516)</name>
    <dbReference type="NCBI Taxonomy" id="280463"/>
    <lineage>
        <taxon>Eukaryota</taxon>
        <taxon>Haptista</taxon>
        <taxon>Haptophyta</taxon>
        <taxon>Prymnesiophyceae</taxon>
        <taxon>Isochrysidales</taxon>
        <taxon>Noelaerhabdaceae</taxon>
        <taxon>Emiliania</taxon>
    </lineage>
</organism>
<evidence type="ECO:0000256" key="1">
    <source>
        <dbReference type="SAM" id="MobiDB-lite"/>
    </source>
</evidence>
<reference evidence="3" key="1">
    <citation type="journal article" date="2013" name="Nature">
        <title>Pan genome of the phytoplankton Emiliania underpins its global distribution.</title>
        <authorList>
            <person name="Read B.A."/>
            <person name="Kegel J."/>
            <person name="Klute M.J."/>
            <person name="Kuo A."/>
            <person name="Lefebvre S.C."/>
            <person name="Maumus F."/>
            <person name="Mayer C."/>
            <person name="Miller J."/>
            <person name="Monier A."/>
            <person name="Salamov A."/>
            <person name="Young J."/>
            <person name="Aguilar M."/>
            <person name="Claverie J.M."/>
            <person name="Frickenhaus S."/>
            <person name="Gonzalez K."/>
            <person name="Herman E.K."/>
            <person name="Lin Y.C."/>
            <person name="Napier J."/>
            <person name="Ogata H."/>
            <person name="Sarno A.F."/>
            <person name="Shmutz J."/>
            <person name="Schroeder D."/>
            <person name="de Vargas C."/>
            <person name="Verret F."/>
            <person name="von Dassow P."/>
            <person name="Valentin K."/>
            <person name="Van de Peer Y."/>
            <person name="Wheeler G."/>
            <person name="Dacks J.B."/>
            <person name="Delwiche C.F."/>
            <person name="Dyhrman S.T."/>
            <person name="Glockner G."/>
            <person name="John U."/>
            <person name="Richards T."/>
            <person name="Worden A.Z."/>
            <person name="Zhang X."/>
            <person name="Grigoriev I.V."/>
            <person name="Allen A.E."/>
            <person name="Bidle K."/>
            <person name="Borodovsky M."/>
            <person name="Bowler C."/>
            <person name="Brownlee C."/>
            <person name="Cock J.M."/>
            <person name="Elias M."/>
            <person name="Gladyshev V.N."/>
            <person name="Groth M."/>
            <person name="Guda C."/>
            <person name="Hadaegh A."/>
            <person name="Iglesias-Rodriguez M.D."/>
            <person name="Jenkins J."/>
            <person name="Jones B.M."/>
            <person name="Lawson T."/>
            <person name="Leese F."/>
            <person name="Lindquist E."/>
            <person name="Lobanov A."/>
            <person name="Lomsadze A."/>
            <person name="Malik S.B."/>
            <person name="Marsh M.E."/>
            <person name="Mackinder L."/>
            <person name="Mock T."/>
            <person name="Mueller-Roeber B."/>
            <person name="Pagarete A."/>
            <person name="Parker M."/>
            <person name="Probert I."/>
            <person name="Quesneville H."/>
            <person name="Raines C."/>
            <person name="Rensing S.A."/>
            <person name="Riano-Pachon D.M."/>
            <person name="Richier S."/>
            <person name="Rokitta S."/>
            <person name="Shiraiwa Y."/>
            <person name="Soanes D.M."/>
            <person name="van der Giezen M."/>
            <person name="Wahlund T.M."/>
            <person name="Williams B."/>
            <person name="Wilson W."/>
            <person name="Wolfe G."/>
            <person name="Wurch L.L."/>
        </authorList>
    </citation>
    <scope>NUCLEOTIDE SEQUENCE</scope>
</reference>
<accession>A0A0D3KSJ0</accession>
<name>A0A0D3KSJ0_EMIH1</name>
<evidence type="ECO:0000313" key="2">
    <source>
        <dbReference type="EnsemblProtists" id="EOD38725"/>
    </source>
</evidence>
<proteinExistence type="predicted"/>
<dbReference type="PANTHER" id="PTHR45661">
    <property type="entry name" value="SURFACE ANTIGEN"/>
    <property type="match status" value="1"/>
</dbReference>
<dbReference type="KEGG" id="ehx:EMIHUDRAFT_251672"/>
<evidence type="ECO:0000313" key="3">
    <source>
        <dbReference type="Proteomes" id="UP000013827"/>
    </source>
</evidence>
<keyword evidence="3" id="KW-1185">Reference proteome</keyword>
<evidence type="ECO:0008006" key="4">
    <source>
        <dbReference type="Google" id="ProtNLM"/>
    </source>
</evidence>
<reference evidence="2" key="2">
    <citation type="submission" date="2024-10" db="UniProtKB">
        <authorList>
            <consortium name="EnsemblProtists"/>
        </authorList>
    </citation>
    <scope>IDENTIFICATION</scope>
</reference>
<dbReference type="InterPro" id="IPR053139">
    <property type="entry name" value="Surface_bspA-like"/>
</dbReference>
<dbReference type="PANTHER" id="PTHR45661:SF3">
    <property type="entry name" value="IG-LIKE DOMAIN-CONTAINING PROTEIN"/>
    <property type="match status" value="1"/>
</dbReference>
<dbReference type="PaxDb" id="2903-EOD38725"/>
<dbReference type="GeneID" id="17283995"/>
<dbReference type="EnsemblProtists" id="EOD38725">
    <property type="protein sequence ID" value="EOD38725"/>
    <property type="gene ID" value="EMIHUDRAFT_251672"/>
</dbReference>
<dbReference type="InterPro" id="IPR032675">
    <property type="entry name" value="LRR_dom_sf"/>
</dbReference>
<dbReference type="Pfam" id="PF13306">
    <property type="entry name" value="LRR_5"/>
    <property type="match status" value="1"/>
</dbReference>
<feature type="region of interest" description="Disordered" evidence="1">
    <location>
        <begin position="165"/>
        <end position="191"/>
    </location>
</feature>
<protein>
    <recommendedName>
        <fullName evidence="4">Leucine-rich repeat domain-containing protein</fullName>
    </recommendedName>
</protein>
<dbReference type="Gene3D" id="3.80.10.10">
    <property type="entry name" value="Ribonuclease Inhibitor"/>
    <property type="match status" value="1"/>
</dbReference>
<dbReference type="AlphaFoldDB" id="A0A0D3KSJ0"/>
<dbReference type="RefSeq" id="XP_005791154.1">
    <property type="nucleotide sequence ID" value="XM_005791097.1"/>
</dbReference>
<dbReference type="HOGENOM" id="CLU_034334_3_0_1"/>
<sequence>MLADQTTTLSPTGSETLDVGGRQVVVTDGHAVLPEGMTHLPDRAFRNRTSLVSVAFSRSLASIGDCAFEGCSALTSITLPAGLTSIGKGAFHSCSSLARITVPTTATVDDEAFEPETTVLRLPPANMRHIERWYEAADFVLAYKRCRPLLYGWLERAQNKLGSYGPDGAARQRDREAFEGDFGPAASSSGA</sequence>
<dbReference type="Proteomes" id="UP000013827">
    <property type="component" value="Unassembled WGS sequence"/>
</dbReference>